<keyword evidence="3" id="KW-1185">Reference proteome</keyword>
<comment type="caution">
    <text evidence="2">The sequence shown here is derived from an EMBL/GenBank/DDBJ whole genome shotgun (WGS) entry which is preliminary data.</text>
</comment>
<gene>
    <name evidence="2" type="ORF">ACJMK2_024670</name>
</gene>
<feature type="compositionally biased region" description="Polar residues" evidence="1">
    <location>
        <begin position="112"/>
        <end position="122"/>
    </location>
</feature>
<feature type="compositionally biased region" description="Basic and acidic residues" evidence="1">
    <location>
        <begin position="91"/>
        <end position="111"/>
    </location>
</feature>
<proteinExistence type="predicted"/>
<dbReference type="AlphaFoldDB" id="A0ABD3XFY2"/>
<evidence type="ECO:0000313" key="3">
    <source>
        <dbReference type="Proteomes" id="UP001634394"/>
    </source>
</evidence>
<sequence length="152" mass="17726">KDKKNCNNINNIRIKKLSNNSNTTIQKLIIDMEDNIQNKTETMSETRIRNESTHTSSSARILNETDPSLPPLIHYCFIIVVIVQNLADETQQQREREREEDKENEQKRGEMKSNNNTKNGDNVTRKSCIIDEQTEQYLKDCDDSLEYSSEMI</sequence>
<dbReference type="Proteomes" id="UP001634394">
    <property type="component" value="Unassembled WGS sequence"/>
</dbReference>
<name>A0ABD3XFY2_SINWO</name>
<organism evidence="2 3">
    <name type="scientific">Sinanodonta woodiana</name>
    <name type="common">Chinese pond mussel</name>
    <name type="synonym">Anodonta woodiana</name>
    <dbReference type="NCBI Taxonomy" id="1069815"/>
    <lineage>
        <taxon>Eukaryota</taxon>
        <taxon>Metazoa</taxon>
        <taxon>Spiralia</taxon>
        <taxon>Lophotrochozoa</taxon>
        <taxon>Mollusca</taxon>
        <taxon>Bivalvia</taxon>
        <taxon>Autobranchia</taxon>
        <taxon>Heteroconchia</taxon>
        <taxon>Palaeoheterodonta</taxon>
        <taxon>Unionida</taxon>
        <taxon>Unionoidea</taxon>
        <taxon>Unionidae</taxon>
        <taxon>Unioninae</taxon>
        <taxon>Sinanodonta</taxon>
    </lineage>
</organism>
<accession>A0ABD3XFY2</accession>
<feature type="region of interest" description="Disordered" evidence="1">
    <location>
        <begin position="44"/>
        <end position="63"/>
    </location>
</feature>
<reference evidence="2 3" key="1">
    <citation type="submission" date="2024-11" db="EMBL/GenBank/DDBJ databases">
        <title>Chromosome-level genome assembly of the freshwater bivalve Anodonta woodiana.</title>
        <authorList>
            <person name="Chen X."/>
        </authorList>
    </citation>
    <scope>NUCLEOTIDE SEQUENCE [LARGE SCALE GENOMIC DNA]</scope>
    <source>
        <strain evidence="2">MN2024</strain>
        <tissue evidence="2">Gills</tissue>
    </source>
</reference>
<feature type="region of interest" description="Disordered" evidence="1">
    <location>
        <begin position="89"/>
        <end position="124"/>
    </location>
</feature>
<protein>
    <submittedName>
        <fullName evidence="2">Uncharacterized protein</fullName>
    </submittedName>
</protein>
<feature type="non-terminal residue" evidence="2">
    <location>
        <position position="1"/>
    </location>
</feature>
<dbReference type="EMBL" id="JBJQND010000002">
    <property type="protein sequence ID" value="KAL3884536.1"/>
    <property type="molecule type" value="Genomic_DNA"/>
</dbReference>
<evidence type="ECO:0000256" key="1">
    <source>
        <dbReference type="SAM" id="MobiDB-lite"/>
    </source>
</evidence>
<evidence type="ECO:0000313" key="2">
    <source>
        <dbReference type="EMBL" id="KAL3884536.1"/>
    </source>
</evidence>